<accession>A0A7T2U7X3</accession>
<dbReference type="Pfam" id="PF04264">
    <property type="entry name" value="YceI"/>
    <property type="match status" value="1"/>
</dbReference>
<dbReference type="SMART" id="SM00867">
    <property type="entry name" value="YceI"/>
    <property type="match status" value="1"/>
</dbReference>
<evidence type="ECO:0000313" key="3">
    <source>
        <dbReference type="EMBL" id="QPS47294.1"/>
    </source>
</evidence>
<feature type="region of interest" description="Disordered" evidence="1">
    <location>
        <begin position="198"/>
        <end position="292"/>
    </location>
</feature>
<dbReference type="EMBL" id="CP065687">
    <property type="protein sequence ID" value="QPS47294.1"/>
    <property type="molecule type" value="Genomic_DNA"/>
</dbReference>
<dbReference type="InterPro" id="IPR007372">
    <property type="entry name" value="Lipid/polyisoprenoid-bd_YceI"/>
</dbReference>
<evidence type="ECO:0000256" key="2">
    <source>
        <dbReference type="SAM" id="SignalP"/>
    </source>
</evidence>
<dbReference type="PANTHER" id="PTHR34406">
    <property type="entry name" value="PROTEIN YCEI"/>
    <property type="match status" value="1"/>
</dbReference>
<keyword evidence="2" id="KW-0732">Signal</keyword>
<feature type="signal peptide" evidence="2">
    <location>
        <begin position="1"/>
        <end position="29"/>
    </location>
</feature>
<dbReference type="KEGG" id="bhg:I6G56_22890"/>
<dbReference type="Proteomes" id="UP000594943">
    <property type="component" value="Chromosome 2"/>
</dbReference>
<sequence>MGAAGSSAKAVVAALACAVGAWLAPGVGAADAAGASGVSGVSGVLGAADASRPSGTSAPAGAADVSGAEPAGTLAASPHPAPRYRLDPRHSGVTFRVDNFWHAHLTMRFTRMHAELAGGDDDRLASRVDVTVDAASLGANVPFVAALVKGSAMLDVARYPEIRFVGTRFERTGAATARLTGDLTIRATTRPITLAVRFDAGQPGADARDGGERDSAWRREARGRREFGPYDARTRDAALGDADSPDAMPRDADASRIVPSGNAVRQRAARRGTEPPESPEPRESPGRPTPDAARTLAFVADGHFSRTAFGLSRWLPAVGDDVQLRIRAEFVRARAGP</sequence>
<feature type="region of interest" description="Disordered" evidence="1">
    <location>
        <begin position="49"/>
        <end position="85"/>
    </location>
</feature>
<feature type="chain" id="PRO_5043960968" evidence="2">
    <location>
        <begin position="30"/>
        <end position="337"/>
    </location>
</feature>
<dbReference type="AlphaFoldDB" id="A0A7U4PA63"/>
<evidence type="ECO:0000313" key="4">
    <source>
        <dbReference type="Proteomes" id="UP000594943"/>
    </source>
</evidence>
<name>A0A7U4PA63_9BURK</name>
<protein>
    <submittedName>
        <fullName evidence="3">YceI family protein</fullName>
    </submittedName>
</protein>
<evidence type="ECO:0000256" key="1">
    <source>
        <dbReference type="SAM" id="MobiDB-lite"/>
    </source>
</evidence>
<gene>
    <name evidence="3" type="ORF">I6G56_22890</name>
</gene>
<proteinExistence type="predicted"/>
<feature type="compositionally biased region" description="Basic and acidic residues" evidence="1">
    <location>
        <begin position="271"/>
        <end position="285"/>
    </location>
</feature>
<dbReference type="Gene3D" id="2.40.128.110">
    <property type="entry name" value="Lipid/polyisoprenoid-binding, YceI-like"/>
    <property type="match status" value="1"/>
</dbReference>
<organism evidence="3 4">
    <name type="scientific">Burkholderia humptydooensis</name>
    <dbReference type="NCBI Taxonomy" id="430531"/>
    <lineage>
        <taxon>Bacteria</taxon>
        <taxon>Pseudomonadati</taxon>
        <taxon>Pseudomonadota</taxon>
        <taxon>Betaproteobacteria</taxon>
        <taxon>Burkholderiales</taxon>
        <taxon>Burkholderiaceae</taxon>
        <taxon>Burkholderia</taxon>
        <taxon>pseudomallei group</taxon>
    </lineage>
</organism>
<dbReference type="InterPro" id="IPR036761">
    <property type="entry name" value="TTHA0802/YceI-like_sf"/>
</dbReference>
<accession>A0A7U4PA63</accession>
<dbReference type="PANTHER" id="PTHR34406:SF1">
    <property type="entry name" value="PROTEIN YCEI"/>
    <property type="match status" value="1"/>
</dbReference>
<reference evidence="3 4" key="1">
    <citation type="submission" date="2020-12" db="EMBL/GenBank/DDBJ databases">
        <title>FDA dAtabase for Regulatory Grade micrObial Sequences (FDA-ARGOS): Supporting development and validation of Infectious Disease Dx tests.</title>
        <authorList>
            <person name="Nelson B."/>
            <person name="Plummer A."/>
            <person name="Tallon L."/>
            <person name="Sadzewicz L."/>
            <person name="Zhao X."/>
            <person name="Boylan J."/>
            <person name="Ott S."/>
            <person name="Bowen H."/>
            <person name="Vavikolanu K."/>
            <person name="Mehta A."/>
            <person name="Aluvathingal J."/>
            <person name="Nadendla S."/>
            <person name="Myers T."/>
            <person name="Yan Y."/>
            <person name="Sichtig H."/>
        </authorList>
    </citation>
    <scope>NUCLEOTIDE SEQUENCE [LARGE SCALE GENOMIC DNA]</scope>
    <source>
        <strain evidence="3 4">FDAARGOS_899</strain>
    </source>
</reference>
<dbReference type="RefSeq" id="WP_006027308.1">
    <property type="nucleotide sequence ID" value="NZ_CP013382.1"/>
</dbReference>
<feature type="compositionally biased region" description="Basic and acidic residues" evidence="1">
    <location>
        <begin position="206"/>
        <end position="238"/>
    </location>
</feature>
<dbReference type="SUPFAM" id="SSF101874">
    <property type="entry name" value="YceI-like"/>
    <property type="match status" value="2"/>
</dbReference>